<proteinExistence type="predicted"/>
<evidence type="ECO:0000313" key="1">
    <source>
        <dbReference type="EMBL" id="PGH59214.1"/>
    </source>
</evidence>
<reference evidence="2" key="1">
    <citation type="submission" date="2017-10" db="EMBL/GenBank/DDBJ databases">
        <authorList>
            <person name="Kravchenko I.K."/>
            <person name="Grouzdev D.S."/>
        </authorList>
    </citation>
    <scope>NUCLEOTIDE SEQUENCE [LARGE SCALE GENOMIC DNA]</scope>
    <source>
        <strain evidence="2">B2</strain>
    </source>
</reference>
<dbReference type="Proteomes" id="UP000225379">
    <property type="component" value="Unassembled WGS sequence"/>
</dbReference>
<dbReference type="RefSeq" id="WP_143272958.1">
    <property type="nucleotide sequence ID" value="NZ_PDKW01000036.1"/>
</dbReference>
<keyword evidence="2" id="KW-1185">Reference proteome</keyword>
<dbReference type="AlphaFoldDB" id="A0A2B8BCZ0"/>
<dbReference type="EMBL" id="PDKW01000036">
    <property type="protein sequence ID" value="PGH59214.1"/>
    <property type="molecule type" value="Genomic_DNA"/>
</dbReference>
<comment type="caution">
    <text evidence="1">The sequence shown here is derived from an EMBL/GenBank/DDBJ whole genome shotgun (WGS) entry which is preliminary data.</text>
</comment>
<sequence>MEALGFRRPDLAQQLRLVLDRGRRLPVPSLKPNEFIKYIFYKDGRFSELCVYQEGLALHTEDAIVARRPYINLFAATDVTGGKMLARNARQILFGGKRVTGTMAEGLFG</sequence>
<protein>
    <submittedName>
        <fullName evidence="1">Uncharacterized protein</fullName>
    </submittedName>
</protein>
<organism evidence="1 2">
    <name type="scientific">Azospirillum palustre</name>
    <dbReference type="NCBI Taxonomy" id="2044885"/>
    <lineage>
        <taxon>Bacteria</taxon>
        <taxon>Pseudomonadati</taxon>
        <taxon>Pseudomonadota</taxon>
        <taxon>Alphaproteobacteria</taxon>
        <taxon>Rhodospirillales</taxon>
        <taxon>Azospirillaceae</taxon>
        <taxon>Azospirillum</taxon>
    </lineage>
</organism>
<gene>
    <name evidence="1" type="ORF">CRT60_00855</name>
</gene>
<name>A0A2B8BCZ0_9PROT</name>
<accession>A0A2B8BCZ0</accession>
<evidence type="ECO:0000313" key="2">
    <source>
        <dbReference type="Proteomes" id="UP000225379"/>
    </source>
</evidence>